<dbReference type="EMBL" id="CP013140">
    <property type="protein sequence ID" value="ALN58009.1"/>
    <property type="molecule type" value="Genomic_DNA"/>
</dbReference>
<dbReference type="InterPro" id="IPR046116">
    <property type="entry name" value="DUF6053"/>
</dbReference>
<sequence length="84" mass="8321">MGGALAPTLFAQVASGFHRGGSESVGPEGPPTEAKALPQEHRLEAYVGGASAPTPFAQVASGFHRDGSESVGPEGPPTAAKALP</sequence>
<name>A0A0S2DHM6_LYSEN</name>
<accession>A0A0S2DHM6</accession>
<evidence type="ECO:0000313" key="2">
    <source>
        <dbReference type="EMBL" id="ALN58009.1"/>
    </source>
</evidence>
<gene>
    <name evidence="2" type="ORF">GLE_2661</name>
</gene>
<protein>
    <submittedName>
        <fullName evidence="2">Uncharacterized protein</fullName>
    </submittedName>
</protein>
<evidence type="ECO:0000256" key="1">
    <source>
        <dbReference type="SAM" id="MobiDB-lite"/>
    </source>
</evidence>
<feature type="region of interest" description="Disordered" evidence="1">
    <location>
        <begin position="17"/>
        <end position="36"/>
    </location>
</feature>
<feature type="region of interest" description="Disordered" evidence="1">
    <location>
        <begin position="57"/>
        <end position="84"/>
    </location>
</feature>
<dbReference type="KEGG" id="lez:GLE_2661"/>
<organism evidence="2 3">
    <name type="scientific">Lysobacter enzymogenes</name>
    <dbReference type="NCBI Taxonomy" id="69"/>
    <lineage>
        <taxon>Bacteria</taxon>
        <taxon>Pseudomonadati</taxon>
        <taxon>Pseudomonadota</taxon>
        <taxon>Gammaproteobacteria</taxon>
        <taxon>Lysobacterales</taxon>
        <taxon>Lysobacteraceae</taxon>
        <taxon>Lysobacter</taxon>
    </lineage>
</organism>
<dbReference type="AlphaFoldDB" id="A0A0S2DHM6"/>
<dbReference type="Pfam" id="PF19523">
    <property type="entry name" value="DUF6053"/>
    <property type="match status" value="2"/>
</dbReference>
<evidence type="ECO:0000313" key="3">
    <source>
        <dbReference type="Proteomes" id="UP000061569"/>
    </source>
</evidence>
<dbReference type="Proteomes" id="UP000061569">
    <property type="component" value="Chromosome"/>
</dbReference>
<proteinExistence type="predicted"/>
<dbReference type="PATRIC" id="fig|69.6.peg.2620"/>
<reference evidence="2 3" key="1">
    <citation type="submission" date="2015-11" db="EMBL/GenBank/DDBJ databases">
        <title>Genome sequences of Lysobacter enzymogenes strain C3 and Lysobacter antibioticus ATCC 29479.</title>
        <authorList>
            <person name="Kobayashi D.Y."/>
        </authorList>
    </citation>
    <scope>NUCLEOTIDE SEQUENCE [LARGE SCALE GENOMIC DNA]</scope>
    <source>
        <strain evidence="2 3">C3</strain>
    </source>
</reference>